<keyword evidence="1" id="KW-0175">Coiled coil</keyword>
<dbReference type="SUPFAM" id="SSF56219">
    <property type="entry name" value="DNase I-like"/>
    <property type="match status" value="1"/>
</dbReference>
<evidence type="ECO:0000256" key="1">
    <source>
        <dbReference type="SAM" id="Coils"/>
    </source>
</evidence>
<evidence type="ECO:0000259" key="2">
    <source>
        <dbReference type="PROSITE" id="PS50878"/>
    </source>
</evidence>
<dbReference type="Pfam" id="PF03372">
    <property type="entry name" value="Exo_endo_phos"/>
    <property type="match status" value="1"/>
</dbReference>
<dbReference type="PROSITE" id="PS50878">
    <property type="entry name" value="RT_POL"/>
    <property type="match status" value="1"/>
</dbReference>
<dbReference type="InterPro" id="IPR000477">
    <property type="entry name" value="RT_dom"/>
</dbReference>
<reference evidence="4" key="1">
    <citation type="submission" date="2012-01" db="EMBL/GenBank/DDBJ databases">
        <title>The Genome Sequence of Oreochromis niloticus (Nile Tilapia).</title>
        <authorList>
            <consortium name="Broad Institute Genome Assembly Team"/>
            <consortium name="Broad Institute Sequencing Platform"/>
            <person name="Di Palma F."/>
            <person name="Johnson J."/>
            <person name="Lander E.S."/>
            <person name="Lindblad-Toh K."/>
        </authorList>
    </citation>
    <scope>NUCLEOTIDE SEQUENCE [LARGE SCALE GENOMIC DNA]</scope>
</reference>
<dbReference type="Pfam" id="PF00078">
    <property type="entry name" value="RVT_1"/>
    <property type="match status" value="1"/>
</dbReference>
<proteinExistence type="predicted"/>
<feature type="domain" description="Reverse transcriptase" evidence="2">
    <location>
        <begin position="563"/>
        <end position="831"/>
    </location>
</feature>
<dbReference type="Gene3D" id="3.60.10.10">
    <property type="entry name" value="Endonuclease/exonuclease/phosphatase"/>
    <property type="match status" value="1"/>
</dbReference>
<dbReference type="GeneTree" id="ENSGT01060000248530"/>
<dbReference type="InterPro" id="IPR005135">
    <property type="entry name" value="Endo/exonuclease/phosphatase"/>
</dbReference>
<accession>A0A669F2Q0</accession>
<dbReference type="AlphaFoldDB" id="A0A669F2Q0"/>
<name>A0A669F2Q0_ORENI</name>
<dbReference type="OMA" id="RCISHLR"/>
<feature type="coiled-coil region" evidence="1">
    <location>
        <begin position="392"/>
        <end position="419"/>
    </location>
</feature>
<reference evidence="3" key="2">
    <citation type="submission" date="2025-08" db="UniProtKB">
        <authorList>
            <consortium name="Ensembl"/>
        </authorList>
    </citation>
    <scope>IDENTIFICATION</scope>
</reference>
<dbReference type="SUPFAM" id="SSF56672">
    <property type="entry name" value="DNA/RNA polymerases"/>
    <property type="match status" value="1"/>
</dbReference>
<dbReference type="InterPro" id="IPR036691">
    <property type="entry name" value="Endo/exonu/phosph_ase_sf"/>
</dbReference>
<reference evidence="3" key="3">
    <citation type="submission" date="2025-09" db="UniProtKB">
        <authorList>
            <consortium name="Ensembl"/>
        </authorList>
    </citation>
    <scope>IDENTIFICATION</scope>
</reference>
<protein>
    <recommendedName>
        <fullName evidence="2">Reverse transcriptase domain-containing protein</fullName>
    </recommendedName>
</protein>
<dbReference type="PANTHER" id="PTHR33332">
    <property type="entry name" value="REVERSE TRANSCRIPTASE DOMAIN-CONTAINING PROTEIN"/>
    <property type="match status" value="1"/>
</dbReference>
<keyword evidence="4" id="KW-1185">Reference proteome</keyword>
<dbReference type="InParanoid" id="A0A669F2Q0"/>
<organism evidence="3 4">
    <name type="scientific">Oreochromis niloticus</name>
    <name type="common">Nile tilapia</name>
    <name type="synonym">Tilapia nilotica</name>
    <dbReference type="NCBI Taxonomy" id="8128"/>
    <lineage>
        <taxon>Eukaryota</taxon>
        <taxon>Metazoa</taxon>
        <taxon>Chordata</taxon>
        <taxon>Craniata</taxon>
        <taxon>Vertebrata</taxon>
        <taxon>Euteleostomi</taxon>
        <taxon>Actinopterygii</taxon>
        <taxon>Neopterygii</taxon>
        <taxon>Teleostei</taxon>
        <taxon>Neoteleostei</taxon>
        <taxon>Acanthomorphata</taxon>
        <taxon>Ovalentaria</taxon>
        <taxon>Cichlomorphae</taxon>
        <taxon>Cichliformes</taxon>
        <taxon>Cichlidae</taxon>
        <taxon>African cichlids</taxon>
        <taxon>Pseudocrenilabrinae</taxon>
        <taxon>Oreochromini</taxon>
        <taxon>Oreochromis</taxon>
    </lineage>
</organism>
<evidence type="ECO:0000313" key="4">
    <source>
        <dbReference type="Proteomes" id="UP000005207"/>
    </source>
</evidence>
<evidence type="ECO:0000313" key="3">
    <source>
        <dbReference type="Ensembl" id="ENSONIP00000077323.1"/>
    </source>
</evidence>
<dbReference type="Ensembl" id="ENSONIT00000085922.1">
    <property type="protein sequence ID" value="ENSONIP00000077323.1"/>
    <property type="gene ID" value="ENSONIG00000028902.1"/>
</dbReference>
<dbReference type="Proteomes" id="UP000005207">
    <property type="component" value="Linkage group LG23"/>
</dbReference>
<dbReference type="CDD" id="cd01650">
    <property type="entry name" value="RT_nLTR_like"/>
    <property type="match status" value="1"/>
</dbReference>
<dbReference type="GO" id="GO:0003824">
    <property type="term" value="F:catalytic activity"/>
    <property type="evidence" value="ECO:0007669"/>
    <property type="project" value="InterPro"/>
</dbReference>
<dbReference type="InterPro" id="IPR043502">
    <property type="entry name" value="DNA/RNA_pol_sf"/>
</dbReference>
<sequence length="1028" mass="119443">MAQSKRTSSASGNNINITHWNSVYDNLELRTFRYTDHNVLDLEKDIDPENNFFYNISNNCCYFTDEQFKHTINTENKLSIIHFNSRSLYANFNNIKEYLNELTNPFGIIAISETWINAEKGLDFGLEGYDVNFVNRRNKSGGGVAVYVDKNLNYKVVESMTTAIDNLLECITIEIYKEKEKNVIISCIYRTPGSSIQVFNDFIEEIFSKTNQKVMFICGDFNIDLLNPKKHKMTNEFLNTMYSLSLHPKITRPSRITPHCATLLDNIFTNNMENNIVSGLLINDISDHLPVFAVYNTNYKRNQHEEQLRYRRVRTEETMNALKNDLLNQDWDNVYKETDIDIAYGIFLKIFMELYDKNCPTIKYNRKHKYSDRPWITKGLQNACKKKNTLYREFLKQRTKDAENKYKKYKNKLTNIIRVCRKEYYSKTLNNNKHNMKGIWDVLNGIIKNNSGQQSYPQYFIDNGNIMENSADVVNSLNHYFVNIGPNLAEQIPESLPSVDCSESLIDRNPNSMFLTAVEEKEIIDTVYMCKYKTSTDCNDIDMIIIKKVIEGIVGPLTYICNLSFQTGKVPNKMKIAKVVPLYKTGDRHHFTNYRPVSILPQFSKILENLFNKRLDKFLDKYKLLSDSQYGFRSKRSTSLALIESIEEITNAIDQKQYAAGLFLDLKKAFDTINHDILINKLERYGIRGVVLHWVKNYLSDRKQFVKLGVHSSSCLDIACGVPQGSVLGPKLFIIYINDICKVSDILKLVLFADDTNIFCSGGNLKELLDTVTSEMCKIKKWFNRNKLSLNLSKTKIILFGNSLRNAQAQIHIDGVEIERVLEHKFLGVIIDDKLNWKSHINHIHNKISRSVSILSKVKHILDHKSLHILYCSLIAPYLHYCAEVWGNTYQCSLSSIFILQKRAIRIIHKTGYRDHTNPLFLKSKILKFTDLVHFLTAQIMYKAINNLLPDNILKLFSKRERGYNLRGELILKHPYIRTTLKSFCISVCGVKLWNRLSKDMKQCPSMVQFKKRFKDMVFTGYREEVES</sequence>